<accession>A0A117MLZ3</accession>
<dbReference type="Gene3D" id="3.30.1490.480">
    <property type="entry name" value="Endolytic murein transglycosylase"/>
    <property type="match status" value="1"/>
</dbReference>
<dbReference type="GO" id="GO:0009252">
    <property type="term" value="P:peptidoglycan biosynthetic process"/>
    <property type="evidence" value="ECO:0007669"/>
    <property type="project" value="UniProtKB-UniRule"/>
</dbReference>
<organism evidence="8 9">
    <name type="scientific">Actinoplanes awajinensis subsp. mycoplanecinus</name>
    <dbReference type="NCBI Taxonomy" id="135947"/>
    <lineage>
        <taxon>Bacteria</taxon>
        <taxon>Bacillati</taxon>
        <taxon>Actinomycetota</taxon>
        <taxon>Actinomycetes</taxon>
        <taxon>Micromonosporales</taxon>
        <taxon>Micromonosporaceae</taxon>
        <taxon>Actinoplanes</taxon>
    </lineage>
</organism>
<evidence type="ECO:0000256" key="3">
    <source>
        <dbReference type="ARBA" id="ARBA00022989"/>
    </source>
</evidence>
<comment type="function">
    <text evidence="7">Functions as a peptidoglycan terminase that cleaves nascent peptidoglycan strands endolytically to terminate their elongation.</text>
</comment>
<dbReference type="GO" id="GO:0008932">
    <property type="term" value="F:lytic endotransglycosylase activity"/>
    <property type="evidence" value="ECO:0007669"/>
    <property type="project" value="UniProtKB-UniRule"/>
</dbReference>
<keyword evidence="1 7" id="KW-1003">Cell membrane</keyword>
<feature type="site" description="Important for catalytic activity" evidence="7">
    <location>
        <position position="265"/>
    </location>
</feature>
<dbReference type="PANTHER" id="PTHR30518:SF2">
    <property type="entry name" value="ENDOLYTIC MUREIN TRANSGLYCOSYLASE"/>
    <property type="match status" value="1"/>
</dbReference>
<evidence type="ECO:0000256" key="2">
    <source>
        <dbReference type="ARBA" id="ARBA00022692"/>
    </source>
</evidence>
<evidence type="ECO:0000313" key="9">
    <source>
        <dbReference type="Proteomes" id="UP000053244"/>
    </source>
</evidence>
<feature type="transmembrane region" description="Helical" evidence="7">
    <location>
        <begin position="31"/>
        <end position="53"/>
    </location>
</feature>
<dbReference type="HAMAP" id="MF_02065">
    <property type="entry name" value="MltG"/>
    <property type="match status" value="1"/>
</dbReference>
<keyword evidence="4 7" id="KW-0472">Membrane</keyword>
<dbReference type="EMBL" id="LLZH01000319">
    <property type="protein sequence ID" value="KUL24717.1"/>
    <property type="molecule type" value="Genomic_DNA"/>
</dbReference>
<gene>
    <name evidence="7" type="primary">mltG</name>
    <name evidence="8" type="ORF">ADL15_43150</name>
</gene>
<dbReference type="RefSeq" id="WP_067705024.1">
    <property type="nucleotide sequence ID" value="NZ_LLZH01000319.1"/>
</dbReference>
<evidence type="ECO:0000256" key="7">
    <source>
        <dbReference type="HAMAP-Rule" id="MF_02065"/>
    </source>
</evidence>
<dbReference type="Proteomes" id="UP000053244">
    <property type="component" value="Unassembled WGS sequence"/>
</dbReference>
<keyword evidence="9" id="KW-1185">Reference proteome</keyword>
<proteinExistence type="inferred from homology"/>
<evidence type="ECO:0000256" key="6">
    <source>
        <dbReference type="ARBA" id="ARBA00023316"/>
    </source>
</evidence>
<reference evidence="8 9" key="1">
    <citation type="submission" date="2015-10" db="EMBL/GenBank/DDBJ databases">
        <authorList>
            <person name="Gilbert D.G."/>
        </authorList>
    </citation>
    <scope>NUCLEOTIDE SEQUENCE [LARGE SCALE GENOMIC DNA]</scope>
    <source>
        <strain evidence="8 9">NRRL B-16712</strain>
    </source>
</reference>
<evidence type="ECO:0000256" key="1">
    <source>
        <dbReference type="ARBA" id="ARBA00022475"/>
    </source>
</evidence>
<dbReference type="Pfam" id="PF02618">
    <property type="entry name" value="YceG"/>
    <property type="match status" value="1"/>
</dbReference>
<evidence type="ECO:0000313" key="8">
    <source>
        <dbReference type="EMBL" id="KUL24717.1"/>
    </source>
</evidence>
<dbReference type="NCBIfam" id="TIGR00247">
    <property type="entry name" value="endolytic transglycosylase MltG"/>
    <property type="match status" value="1"/>
</dbReference>
<comment type="caution">
    <text evidence="8">The sequence shown here is derived from an EMBL/GenBank/DDBJ whole genome shotgun (WGS) entry which is preliminary data.</text>
</comment>
<comment type="subcellular location">
    <subcellularLocation>
        <location evidence="7">Cell membrane</location>
        <topology evidence="7">Single-pass membrane protein</topology>
    </subcellularLocation>
</comment>
<evidence type="ECO:0000256" key="5">
    <source>
        <dbReference type="ARBA" id="ARBA00023239"/>
    </source>
</evidence>
<dbReference type="AlphaFoldDB" id="A0A117MLZ3"/>
<dbReference type="GO" id="GO:0071555">
    <property type="term" value="P:cell wall organization"/>
    <property type="evidence" value="ECO:0007669"/>
    <property type="project" value="UniProtKB-KW"/>
</dbReference>
<dbReference type="InterPro" id="IPR003770">
    <property type="entry name" value="MLTG-like"/>
</dbReference>
<keyword evidence="6 7" id="KW-0961">Cell wall biogenesis/degradation</keyword>
<evidence type="ECO:0000256" key="4">
    <source>
        <dbReference type="ARBA" id="ARBA00023136"/>
    </source>
</evidence>
<keyword evidence="3 7" id="KW-1133">Transmembrane helix</keyword>
<protein>
    <recommendedName>
        <fullName evidence="7">Endolytic murein transglycosylase</fullName>
        <ecNumber evidence="7">4.2.2.29</ecNumber>
    </recommendedName>
    <alternativeName>
        <fullName evidence="7">Peptidoglycan lytic transglycosylase</fullName>
    </alternativeName>
    <alternativeName>
        <fullName evidence="7">Peptidoglycan polymerization terminase</fullName>
    </alternativeName>
</protein>
<dbReference type="GO" id="GO:0005886">
    <property type="term" value="C:plasma membrane"/>
    <property type="evidence" value="ECO:0007669"/>
    <property type="project" value="UniProtKB-SubCell"/>
</dbReference>
<dbReference type="EC" id="4.2.2.29" evidence="7"/>
<dbReference type="PANTHER" id="PTHR30518">
    <property type="entry name" value="ENDOLYTIC MUREIN TRANSGLYCOSYLASE"/>
    <property type="match status" value="1"/>
</dbReference>
<comment type="catalytic activity">
    <reaction evidence="7">
        <text>a peptidoglycan chain = a peptidoglycan chain with N-acetyl-1,6-anhydromuramyl-[peptide] at the reducing end + a peptidoglycan chain with N-acetylglucosamine at the non-reducing end.</text>
        <dbReference type="EC" id="4.2.2.29"/>
    </reaction>
</comment>
<keyword evidence="5 7" id="KW-0456">Lyase</keyword>
<sequence length="396" mass="42939">MNDDDDLDLSFEGAEDRGRWKHRKKEGSGRTLMAFAMVILLLGALGGGVYVGYDKVKGYFSAEDFPGPGAGEAVIEVKSGNTATDIANTLFKAGVVKSAAAFVDAAKDNPKSTEVQVGSYLLKKEMKASEALTMLLDLKNKNVNKVTIPEGIISLQIFDRLSKASGIPVAEFKKAARDPQKLGVPALWFTRLDGKKVVKTDIEGFLYPATYEIPKKSTATDILKMIIANFNAEMDKLDFVAKVKKLDVKISPYEALVAASIAQVEGLLAVDMGPIARVLYNRSYTGEFPCGCLQLDSTVNYWLRISGKDAKASEKLLAKELHDPKNPYNYDVKGMAVGPISSPGEVALKGAINPPKSNYYFFVTIDQKGTTAYGVTNDDHEKNKLTACKNGIPICG</sequence>
<keyword evidence="2 7" id="KW-0812">Transmembrane</keyword>
<name>A0A117MLZ3_9ACTN</name>
<comment type="similarity">
    <text evidence="7">Belongs to the transglycosylase MltG family.</text>
</comment>